<dbReference type="RefSeq" id="WP_187708089.1">
    <property type="nucleotide sequence ID" value="NZ_CP060782.1"/>
</dbReference>
<evidence type="ECO:0000256" key="1">
    <source>
        <dbReference type="SAM" id="Phobius"/>
    </source>
</evidence>
<evidence type="ECO:0008006" key="4">
    <source>
        <dbReference type="Google" id="ProtNLM"/>
    </source>
</evidence>
<feature type="transmembrane region" description="Helical" evidence="1">
    <location>
        <begin position="12"/>
        <end position="35"/>
    </location>
</feature>
<keyword evidence="1" id="KW-0472">Membrane</keyword>
<feature type="transmembrane region" description="Helical" evidence="1">
    <location>
        <begin position="116"/>
        <end position="133"/>
    </location>
</feature>
<dbReference type="EMBL" id="CP060782">
    <property type="protein sequence ID" value="QNP45133.1"/>
    <property type="molecule type" value="Genomic_DNA"/>
</dbReference>
<protein>
    <recommendedName>
        <fullName evidence="4">DUF2569 domain-containing protein</fullName>
    </recommendedName>
</protein>
<evidence type="ECO:0000313" key="3">
    <source>
        <dbReference type="Proteomes" id="UP000516105"/>
    </source>
</evidence>
<accession>A0ABX6T7E0</accession>
<name>A0ABX6T7E0_9SPHN</name>
<reference evidence="2 3" key="1">
    <citation type="submission" date="2020-08" db="EMBL/GenBank/DDBJ databases">
        <title>Genome sequence of Sphingomonas sediminicola KACC 15039T.</title>
        <authorList>
            <person name="Hyun D.-W."/>
            <person name="Bae J.-W."/>
        </authorList>
    </citation>
    <scope>NUCLEOTIDE SEQUENCE [LARGE SCALE GENOMIC DNA]</scope>
    <source>
        <strain evidence="2 3">KACC 15039</strain>
    </source>
</reference>
<proteinExistence type="predicted"/>
<dbReference type="Proteomes" id="UP000516105">
    <property type="component" value="Chromosome"/>
</dbReference>
<gene>
    <name evidence="2" type="ORF">H9L14_10745</name>
</gene>
<keyword evidence="1" id="KW-0812">Transmembrane</keyword>
<keyword evidence="1" id="KW-1133">Transmembrane helix</keyword>
<feature type="transmembrane region" description="Helical" evidence="1">
    <location>
        <begin position="85"/>
        <end position="104"/>
    </location>
</feature>
<organism evidence="2 3">
    <name type="scientific">Sphingomonas sediminicola</name>
    <dbReference type="NCBI Taxonomy" id="386874"/>
    <lineage>
        <taxon>Bacteria</taxon>
        <taxon>Pseudomonadati</taxon>
        <taxon>Pseudomonadota</taxon>
        <taxon>Alphaproteobacteria</taxon>
        <taxon>Sphingomonadales</taxon>
        <taxon>Sphingomonadaceae</taxon>
        <taxon>Sphingomonas</taxon>
    </lineage>
</organism>
<evidence type="ECO:0000313" key="2">
    <source>
        <dbReference type="EMBL" id="QNP45133.1"/>
    </source>
</evidence>
<feature type="transmembrane region" description="Helical" evidence="1">
    <location>
        <begin position="55"/>
        <end position="78"/>
    </location>
</feature>
<sequence length="143" mass="15703">MDDHYSPRPVAGWFKFAAIASVLFMAIGCAGYLASVLTDPSSLPADQRNLMAARPIWMIAAYAIAVWIGLLGSVLLLMRRKAAEPLLLVSLIAAIFTFIPYAVVPAVSDLVTTNDIAVAVVVLAITWTIFWFARHSRQRGWLR</sequence>
<keyword evidence="3" id="KW-1185">Reference proteome</keyword>